<name>A0A9P0K9C5_ACAOB</name>
<evidence type="ECO:0000313" key="2">
    <source>
        <dbReference type="Proteomes" id="UP001152888"/>
    </source>
</evidence>
<keyword evidence="2" id="KW-1185">Reference proteome</keyword>
<dbReference type="AlphaFoldDB" id="A0A9P0K9C5"/>
<sequence>MLWEMFKFHQRSAYDSPDEPVPNIDVTAALEEDDIQTNKTTSNIVEKKSDEDDLFINTLWGIHNELDELRESF</sequence>
<dbReference type="EMBL" id="CAKOFQ010006769">
    <property type="protein sequence ID" value="CAH1970081.1"/>
    <property type="molecule type" value="Genomic_DNA"/>
</dbReference>
<accession>A0A9P0K9C5</accession>
<organism evidence="1 2">
    <name type="scientific">Acanthoscelides obtectus</name>
    <name type="common">Bean weevil</name>
    <name type="synonym">Bruchus obtectus</name>
    <dbReference type="NCBI Taxonomy" id="200917"/>
    <lineage>
        <taxon>Eukaryota</taxon>
        <taxon>Metazoa</taxon>
        <taxon>Ecdysozoa</taxon>
        <taxon>Arthropoda</taxon>
        <taxon>Hexapoda</taxon>
        <taxon>Insecta</taxon>
        <taxon>Pterygota</taxon>
        <taxon>Neoptera</taxon>
        <taxon>Endopterygota</taxon>
        <taxon>Coleoptera</taxon>
        <taxon>Polyphaga</taxon>
        <taxon>Cucujiformia</taxon>
        <taxon>Chrysomeloidea</taxon>
        <taxon>Chrysomelidae</taxon>
        <taxon>Bruchinae</taxon>
        <taxon>Bruchini</taxon>
        <taxon>Acanthoscelides</taxon>
    </lineage>
</organism>
<reference evidence="1" key="1">
    <citation type="submission" date="2022-03" db="EMBL/GenBank/DDBJ databases">
        <authorList>
            <person name="Sayadi A."/>
        </authorList>
    </citation>
    <scope>NUCLEOTIDE SEQUENCE</scope>
</reference>
<dbReference type="Proteomes" id="UP001152888">
    <property type="component" value="Unassembled WGS sequence"/>
</dbReference>
<evidence type="ECO:0000313" key="1">
    <source>
        <dbReference type="EMBL" id="CAH1970081.1"/>
    </source>
</evidence>
<comment type="caution">
    <text evidence="1">The sequence shown here is derived from an EMBL/GenBank/DDBJ whole genome shotgun (WGS) entry which is preliminary data.</text>
</comment>
<proteinExistence type="predicted"/>
<protein>
    <submittedName>
        <fullName evidence="1">Uncharacterized protein</fullName>
    </submittedName>
</protein>
<gene>
    <name evidence="1" type="ORF">ACAOBT_LOCUS8721</name>
</gene>